<keyword evidence="3" id="KW-1185">Reference proteome</keyword>
<evidence type="ECO:0000313" key="2">
    <source>
        <dbReference type="EMBL" id="RMI88769.1"/>
    </source>
</evidence>
<dbReference type="EMBL" id="MPBG01000004">
    <property type="protein sequence ID" value="RMI88769.1"/>
    <property type="molecule type" value="Genomic_DNA"/>
</dbReference>
<dbReference type="RefSeq" id="WP_122225475.1">
    <property type="nucleotide sequence ID" value="NZ_MPBG01000004.1"/>
</dbReference>
<accession>A0A421NXL0</accession>
<dbReference type="OrthoDB" id="385860at2"/>
<protein>
    <submittedName>
        <fullName evidence="2">Uncharacterized protein</fullName>
    </submittedName>
</protein>
<feature type="transmembrane region" description="Helical" evidence="1">
    <location>
        <begin position="12"/>
        <end position="33"/>
    </location>
</feature>
<proteinExistence type="predicted"/>
<name>A0A421NXL0_9MOLU</name>
<keyword evidence="1" id="KW-0812">Transmembrane</keyword>
<keyword evidence="1" id="KW-1133">Transmembrane helix</keyword>
<reference evidence="3" key="1">
    <citation type="submission" date="2016-11" db="EMBL/GenBank/DDBJ databases">
        <title>Genome sequence of Candidatus Phytoplasma solani strain SA-1.</title>
        <authorList>
            <person name="Haryono M."/>
            <person name="Samarzija I."/>
            <person name="Seruga Music M."/>
            <person name="Hogenhout S."/>
            <person name="Kuo C.-H."/>
        </authorList>
    </citation>
    <scope>NUCLEOTIDE SEQUENCE [LARGE SCALE GENOMIC DNA]</scope>
    <source>
        <strain evidence="3">SA-1</strain>
    </source>
</reference>
<keyword evidence="1" id="KW-0472">Membrane</keyword>
<gene>
    <name evidence="2" type="ORF">PSSA1_v1c3670</name>
</gene>
<evidence type="ECO:0000256" key="1">
    <source>
        <dbReference type="SAM" id="Phobius"/>
    </source>
</evidence>
<sequence length="297" mass="34998">MQGNRLRVSQTFIVFNLLVLIFTFFLNNINLFAQRTIKSSDKKKITITNDQNPLNNGVWVKKNGEDFKETQEQLDALNLQDLKKLKDLTLIFPQNKRHIAKFRYYKQNQQLSKEDIIKALNQLIKDNNLSTTIEADDFLIENSAFKEVYYEDDEGEQWEGLFRVEDLMGNSLEFTFTKDILNLDDIIDNTDLGVISIKKDINLEERKNLVYQAIIAKNPNLKDKFLPKDFEFEPQNKTFNYIQNSISQIEHNEYDGELLLEINYQTIKQIKSETFKVYKNILIVISFFGVDFNHFSF</sequence>
<dbReference type="Proteomes" id="UP000283896">
    <property type="component" value="Unassembled WGS sequence"/>
</dbReference>
<dbReference type="AlphaFoldDB" id="A0A421NXL0"/>
<comment type="caution">
    <text evidence="2">The sequence shown here is derived from an EMBL/GenBank/DDBJ whole genome shotgun (WGS) entry which is preliminary data.</text>
</comment>
<evidence type="ECO:0000313" key="3">
    <source>
        <dbReference type="Proteomes" id="UP000283896"/>
    </source>
</evidence>
<organism evidence="2 3">
    <name type="scientific">Candidatus Phytoplasma solani</name>
    <dbReference type="NCBI Taxonomy" id="69896"/>
    <lineage>
        <taxon>Bacteria</taxon>
        <taxon>Bacillati</taxon>
        <taxon>Mycoplasmatota</taxon>
        <taxon>Mollicutes</taxon>
        <taxon>Acholeplasmatales</taxon>
        <taxon>Acholeplasmataceae</taxon>
        <taxon>Candidatus Phytoplasma</taxon>
        <taxon>16SrXII (Stolbur group)</taxon>
    </lineage>
</organism>